<dbReference type="GeneID" id="28801783"/>
<evidence type="ECO:0000313" key="2">
    <source>
        <dbReference type="Proteomes" id="UP000204502"/>
    </source>
</evidence>
<dbReference type="KEGG" id="vg:28801783"/>
<proteinExistence type="predicted"/>
<dbReference type="Proteomes" id="UP000204502">
    <property type="component" value="Segment"/>
</dbReference>
<accession>A0A0Y0AGY8</accession>
<sequence length="65" mass="7524">MEVKVMIHYKDGVSFGIEVPAMLAVEMVSRWLNKVEGCMEIEGYGFYPNEAIKLELFDLKEDEHN</sequence>
<dbReference type="EMBL" id="KU253712">
    <property type="protein sequence ID" value="AMB18704.1"/>
    <property type="molecule type" value="Genomic_DNA"/>
</dbReference>
<protein>
    <submittedName>
        <fullName evidence="1">Uncharacterized protein</fullName>
    </submittedName>
</protein>
<reference evidence="1 2" key="1">
    <citation type="journal article" date="2016" name="Genome Announc.">
        <title>Complete Genome Sequence of Bacillus megaterium Bacteriophage Eldridge.</title>
        <authorList>
            <person name="Reveille A.M."/>
            <person name="Eldridge K.A."/>
            <person name="Temple L.M."/>
        </authorList>
    </citation>
    <scope>NUCLEOTIDE SEQUENCE [LARGE SCALE GENOMIC DNA]</scope>
</reference>
<gene>
    <name evidence="1" type="ORF">Eldridge_0124</name>
</gene>
<evidence type="ECO:0000313" key="1">
    <source>
        <dbReference type="EMBL" id="AMB18704.1"/>
    </source>
</evidence>
<dbReference type="RefSeq" id="YP_009274828.1">
    <property type="nucleotide sequence ID" value="NC_030920.1"/>
</dbReference>
<keyword evidence="2" id="KW-1185">Reference proteome</keyword>
<dbReference type="OrthoDB" id="37445at10239"/>
<name>A0A0Y0AGY8_9CAUD</name>
<organism evidence="1 2">
    <name type="scientific">Bacillus phage Eldridge</name>
    <dbReference type="NCBI Taxonomy" id="1776293"/>
    <lineage>
        <taxon>Viruses</taxon>
        <taxon>Duplodnaviria</taxon>
        <taxon>Heunggongvirae</taxon>
        <taxon>Uroviricota</taxon>
        <taxon>Caudoviricetes</taxon>
        <taxon>Herelleviridae</taxon>
        <taxon>Bastillevirinae</taxon>
        <taxon>Eldridgevirus</taxon>
        <taxon>Eldridgevirus eldridge</taxon>
    </lineage>
</organism>